<protein>
    <submittedName>
        <fullName evidence="3">Uncharacterized protein</fullName>
    </submittedName>
</protein>
<feature type="chain" id="PRO_5043291200" evidence="1">
    <location>
        <begin position="19"/>
        <end position="120"/>
    </location>
</feature>
<keyword evidence="1" id="KW-0732">Signal</keyword>
<comment type="caution">
    <text evidence="3">The sequence shown here is derived from an EMBL/GenBank/DDBJ whole genome shotgun (WGS) entry which is preliminary data.</text>
</comment>
<organism evidence="3 4">
    <name type="scientific">Calicophoron daubneyi</name>
    <name type="common">Rumen fluke</name>
    <name type="synonym">Paramphistomum daubneyi</name>
    <dbReference type="NCBI Taxonomy" id="300641"/>
    <lineage>
        <taxon>Eukaryota</taxon>
        <taxon>Metazoa</taxon>
        <taxon>Spiralia</taxon>
        <taxon>Lophotrochozoa</taxon>
        <taxon>Platyhelminthes</taxon>
        <taxon>Trematoda</taxon>
        <taxon>Digenea</taxon>
        <taxon>Plagiorchiida</taxon>
        <taxon>Pronocephalata</taxon>
        <taxon>Paramphistomoidea</taxon>
        <taxon>Paramphistomidae</taxon>
        <taxon>Calicophoron</taxon>
    </lineage>
</organism>
<evidence type="ECO:0000313" key="2">
    <source>
        <dbReference type="EMBL" id="CAL5137117.1"/>
    </source>
</evidence>
<gene>
    <name evidence="2" type="ORF">CDAUBV1_LOCUS11386</name>
    <name evidence="3" type="ORF">CDAUBV1_LOCUS11387</name>
</gene>
<proteinExistence type="predicted"/>
<accession>A0AAV2TL68</accession>
<evidence type="ECO:0000313" key="4">
    <source>
        <dbReference type="Proteomes" id="UP001497525"/>
    </source>
</evidence>
<reference evidence="3" key="1">
    <citation type="submission" date="2024-06" db="EMBL/GenBank/DDBJ databases">
        <authorList>
            <person name="Liu X."/>
            <person name="Lenzi L."/>
            <person name="Haldenby T S."/>
            <person name="Uol C."/>
        </authorList>
    </citation>
    <scope>NUCLEOTIDE SEQUENCE</scope>
</reference>
<dbReference type="Proteomes" id="UP001497525">
    <property type="component" value="Unassembled WGS sequence"/>
</dbReference>
<dbReference type="EMBL" id="CAXLJL010000378">
    <property type="protein sequence ID" value="CAL5137118.1"/>
    <property type="molecule type" value="Genomic_DNA"/>
</dbReference>
<sequence>MRTHTIYMVLLLICGVVTDRFTPERPLTKTEQNQFQQLITTKLPRLIGKDVTGFKFISIRTQEDDGNKCTVLVRLSDTDCISVKILRRRDEELRITEAQPCQCPNKSEDENWEGLDSYLS</sequence>
<dbReference type="AlphaFoldDB" id="A0AAV2TL68"/>
<dbReference type="EMBL" id="CAXLJL010000378">
    <property type="protein sequence ID" value="CAL5137117.1"/>
    <property type="molecule type" value="Genomic_DNA"/>
</dbReference>
<feature type="signal peptide" evidence="1">
    <location>
        <begin position="1"/>
        <end position="18"/>
    </location>
</feature>
<evidence type="ECO:0000256" key="1">
    <source>
        <dbReference type="SAM" id="SignalP"/>
    </source>
</evidence>
<name>A0AAV2TL68_CALDB</name>
<evidence type="ECO:0000313" key="3">
    <source>
        <dbReference type="EMBL" id="CAL5137118.1"/>
    </source>
</evidence>